<dbReference type="RefSeq" id="WP_072429041.1">
    <property type="nucleotide sequence ID" value="NZ_FPKR01000010.1"/>
</dbReference>
<proteinExistence type="inferred from homology"/>
<dbReference type="AlphaFoldDB" id="A0A1K2HLJ9"/>
<dbReference type="Gene3D" id="3.30.300.90">
    <property type="entry name" value="BolA-like"/>
    <property type="match status" value="1"/>
</dbReference>
<protein>
    <submittedName>
        <fullName evidence="2">Transcriptional regulator, BolA protein family</fullName>
    </submittedName>
</protein>
<dbReference type="Proteomes" id="UP000186513">
    <property type="component" value="Unassembled WGS sequence"/>
</dbReference>
<organism evidence="2 3">
    <name type="scientific">Chitinimonas taiwanensis DSM 18899</name>
    <dbReference type="NCBI Taxonomy" id="1121279"/>
    <lineage>
        <taxon>Bacteria</taxon>
        <taxon>Pseudomonadati</taxon>
        <taxon>Pseudomonadota</taxon>
        <taxon>Betaproteobacteria</taxon>
        <taxon>Neisseriales</taxon>
        <taxon>Chitinibacteraceae</taxon>
        <taxon>Chitinimonas</taxon>
    </lineage>
</organism>
<dbReference type="PIRSF" id="PIRSF003113">
    <property type="entry name" value="BolA"/>
    <property type="match status" value="1"/>
</dbReference>
<gene>
    <name evidence="2" type="ORF">SAMN02745887_02529</name>
</gene>
<comment type="similarity">
    <text evidence="1">Belongs to the BolA/IbaG family.</text>
</comment>
<dbReference type="InterPro" id="IPR036065">
    <property type="entry name" value="BolA-like_sf"/>
</dbReference>
<dbReference type="InterPro" id="IPR002634">
    <property type="entry name" value="BolA"/>
</dbReference>
<dbReference type="GO" id="GO:0016226">
    <property type="term" value="P:iron-sulfur cluster assembly"/>
    <property type="evidence" value="ECO:0007669"/>
    <property type="project" value="TreeGrafter"/>
</dbReference>
<sequence>MNIPEQIHAKLAALQPIELALRDDSAKHAGHAGAASGGGHYQLYIVSECFAGLTLVARHRLVYETLGELMRRDIHALAIDARTPGEAQR</sequence>
<dbReference type="PANTHER" id="PTHR46230:SF7">
    <property type="entry name" value="BOLA-LIKE PROTEIN 1"/>
    <property type="match status" value="1"/>
</dbReference>
<reference evidence="2 3" key="1">
    <citation type="submission" date="2016-11" db="EMBL/GenBank/DDBJ databases">
        <authorList>
            <person name="Jaros S."/>
            <person name="Januszkiewicz K."/>
            <person name="Wedrychowicz H."/>
        </authorList>
    </citation>
    <scope>NUCLEOTIDE SEQUENCE [LARGE SCALE GENOMIC DNA]</scope>
    <source>
        <strain evidence="2 3">DSM 18899</strain>
    </source>
</reference>
<evidence type="ECO:0000313" key="2">
    <source>
        <dbReference type="EMBL" id="SFZ77684.1"/>
    </source>
</evidence>
<dbReference type="STRING" id="1121279.SAMN02745887_02529"/>
<keyword evidence="3" id="KW-1185">Reference proteome</keyword>
<dbReference type="SUPFAM" id="SSF82657">
    <property type="entry name" value="BolA-like"/>
    <property type="match status" value="1"/>
</dbReference>
<dbReference type="OrthoDB" id="5296536at2"/>
<accession>A0A1K2HLJ9</accession>
<evidence type="ECO:0000313" key="3">
    <source>
        <dbReference type="Proteomes" id="UP000186513"/>
    </source>
</evidence>
<name>A0A1K2HLJ9_9NEIS</name>
<dbReference type="Pfam" id="PF01722">
    <property type="entry name" value="BolA"/>
    <property type="match status" value="1"/>
</dbReference>
<evidence type="ECO:0000256" key="1">
    <source>
        <dbReference type="RuleBase" id="RU003860"/>
    </source>
</evidence>
<dbReference type="EMBL" id="FPKR01000010">
    <property type="protein sequence ID" value="SFZ77684.1"/>
    <property type="molecule type" value="Genomic_DNA"/>
</dbReference>
<dbReference type="PANTHER" id="PTHR46230">
    <property type="match status" value="1"/>
</dbReference>